<gene>
    <name evidence="1" type="ORF">FE810_10895</name>
</gene>
<organism evidence="1 2">
    <name type="scientific">Thalassotalea litorea</name>
    <dbReference type="NCBI Taxonomy" id="2020715"/>
    <lineage>
        <taxon>Bacteria</taxon>
        <taxon>Pseudomonadati</taxon>
        <taxon>Pseudomonadota</taxon>
        <taxon>Gammaproteobacteria</taxon>
        <taxon>Alteromonadales</taxon>
        <taxon>Colwelliaceae</taxon>
        <taxon>Thalassotalea</taxon>
    </lineage>
</organism>
<dbReference type="RefSeq" id="WP_138320090.1">
    <property type="nucleotide sequence ID" value="NZ_VCBC01000010.1"/>
</dbReference>
<dbReference type="InterPro" id="IPR046172">
    <property type="entry name" value="DUF6174"/>
</dbReference>
<evidence type="ECO:0008006" key="3">
    <source>
        <dbReference type="Google" id="ProtNLM"/>
    </source>
</evidence>
<sequence length="155" mass="17219">MKRFLLLSAVLLLTACGGDEDNNEIDLASLITDNQRLWNSQGIIDYQFTVQVSLPDCDVADEIPALDIQIEDNQVAGVYVSGTSIAVDTEEALTVDNMFVLMLGVVYEKPDHISDAYMSSNLPQFDPNLGYPTSFFFDYSSSSCDAYQYIITDFI</sequence>
<accession>A0A5R9IH40</accession>
<dbReference type="OrthoDB" id="6401302at2"/>
<name>A0A5R9IH40_9GAMM</name>
<evidence type="ECO:0000313" key="2">
    <source>
        <dbReference type="Proteomes" id="UP000307790"/>
    </source>
</evidence>
<reference evidence="1 2" key="1">
    <citation type="submission" date="2019-05" db="EMBL/GenBank/DDBJ databases">
        <title>Genome sequences of Thalassotalea litorea 1K03283.</title>
        <authorList>
            <person name="Zhang D."/>
        </authorList>
    </citation>
    <scope>NUCLEOTIDE SEQUENCE [LARGE SCALE GENOMIC DNA]</scope>
    <source>
        <strain evidence="1 2">MCCC 1K03283</strain>
    </source>
</reference>
<evidence type="ECO:0000313" key="1">
    <source>
        <dbReference type="EMBL" id="TLU64592.1"/>
    </source>
</evidence>
<dbReference type="EMBL" id="VCBC01000010">
    <property type="protein sequence ID" value="TLU64592.1"/>
    <property type="molecule type" value="Genomic_DNA"/>
</dbReference>
<dbReference type="PROSITE" id="PS51257">
    <property type="entry name" value="PROKAR_LIPOPROTEIN"/>
    <property type="match status" value="1"/>
</dbReference>
<keyword evidence="2" id="KW-1185">Reference proteome</keyword>
<protein>
    <recommendedName>
        <fullName evidence="3">Lipoprotein</fullName>
    </recommendedName>
</protein>
<dbReference type="Proteomes" id="UP000307790">
    <property type="component" value="Unassembled WGS sequence"/>
</dbReference>
<dbReference type="Pfam" id="PF19671">
    <property type="entry name" value="DUF6174"/>
    <property type="match status" value="1"/>
</dbReference>
<dbReference type="AlphaFoldDB" id="A0A5R9IH40"/>
<proteinExistence type="predicted"/>
<comment type="caution">
    <text evidence="1">The sequence shown here is derived from an EMBL/GenBank/DDBJ whole genome shotgun (WGS) entry which is preliminary data.</text>
</comment>